<dbReference type="RefSeq" id="XP_023577065.1">
    <property type="nucleotide sequence ID" value="XM_023721297.1"/>
</dbReference>
<dbReference type="GeneID" id="101574935"/>
<keyword evidence="14" id="KW-0966">Cell projection</keyword>
<evidence type="ECO:0000256" key="1">
    <source>
        <dbReference type="ARBA" id="ARBA00004451"/>
    </source>
</evidence>
<keyword evidence="12 19" id="KW-1015">Disulfide bond</keyword>
<keyword evidence="9" id="KW-0677">Repeat</keyword>
<reference evidence="25" key="1">
    <citation type="submission" date="2025-08" db="UniProtKB">
        <authorList>
            <consortium name="RefSeq"/>
        </authorList>
    </citation>
    <scope>IDENTIFICATION</scope>
</reference>
<evidence type="ECO:0000256" key="6">
    <source>
        <dbReference type="ARBA" id="ARBA00022674"/>
    </source>
</evidence>
<dbReference type="FunCoup" id="A0A6P6EXK4">
    <property type="interactions" value="17"/>
</dbReference>
<dbReference type="PROSITE" id="PS50024">
    <property type="entry name" value="SEA"/>
    <property type="match status" value="2"/>
</dbReference>
<dbReference type="SMART" id="SM00200">
    <property type="entry name" value="SEA"/>
    <property type="match status" value="2"/>
</dbReference>
<evidence type="ECO:0000256" key="2">
    <source>
        <dbReference type="ARBA" id="ARBA00004593"/>
    </source>
</evidence>
<proteinExistence type="predicted"/>
<evidence type="ECO:0000256" key="20">
    <source>
        <dbReference type="SAM" id="MobiDB-lite"/>
    </source>
</evidence>
<evidence type="ECO:0000256" key="9">
    <source>
        <dbReference type="ARBA" id="ARBA00022737"/>
    </source>
</evidence>
<dbReference type="PROSITE" id="PS50026">
    <property type="entry name" value="EGF_3"/>
    <property type="match status" value="1"/>
</dbReference>
<keyword evidence="6" id="KW-0358">Heparin-binding</keyword>
<keyword evidence="24" id="KW-1185">Reference proteome</keyword>
<evidence type="ECO:0000256" key="11">
    <source>
        <dbReference type="ARBA" id="ARBA00023136"/>
    </source>
</evidence>
<dbReference type="InterPro" id="IPR039861">
    <property type="entry name" value="IMPG"/>
</dbReference>
<keyword evidence="3" id="KW-0964">Secreted</keyword>
<evidence type="ECO:0000256" key="13">
    <source>
        <dbReference type="ARBA" id="ARBA00023180"/>
    </source>
</evidence>
<feature type="transmembrane region" description="Helical" evidence="21">
    <location>
        <begin position="1126"/>
        <end position="1150"/>
    </location>
</feature>
<dbReference type="GO" id="GO:0008201">
    <property type="term" value="F:heparin binding"/>
    <property type="evidence" value="ECO:0007669"/>
    <property type="project" value="UniProtKB-KW"/>
</dbReference>
<dbReference type="OrthoDB" id="8960773at2759"/>
<name>A0A6P6EXK4_OCTDE</name>
<evidence type="ECO:0000256" key="3">
    <source>
        <dbReference type="ARBA" id="ARBA00022525"/>
    </source>
</evidence>
<feature type="compositionally biased region" description="Polar residues" evidence="20">
    <location>
        <begin position="823"/>
        <end position="844"/>
    </location>
</feature>
<keyword evidence="10 21" id="KW-1133">Transmembrane helix</keyword>
<keyword evidence="8" id="KW-0732">Signal</keyword>
<feature type="transmembrane region" description="Helical" evidence="21">
    <location>
        <begin position="12"/>
        <end position="37"/>
    </location>
</feature>
<evidence type="ECO:0000313" key="25">
    <source>
        <dbReference type="RefSeq" id="XP_023577065.1"/>
    </source>
</evidence>
<feature type="region of interest" description="Disordered" evidence="20">
    <location>
        <begin position="813"/>
        <end position="854"/>
    </location>
</feature>
<evidence type="ECO:0000256" key="16">
    <source>
        <dbReference type="ARBA" id="ARBA00060509"/>
    </source>
</evidence>
<dbReference type="PROSITE" id="PS01186">
    <property type="entry name" value="EGF_2"/>
    <property type="match status" value="1"/>
</dbReference>
<keyword evidence="7 21" id="KW-0812">Transmembrane</keyword>
<evidence type="ECO:0000256" key="18">
    <source>
        <dbReference type="ARBA" id="ARBA00080162"/>
    </source>
</evidence>
<keyword evidence="11 21" id="KW-0472">Membrane</keyword>
<dbReference type="CDD" id="cd00054">
    <property type="entry name" value="EGF_CA"/>
    <property type="match status" value="1"/>
</dbReference>
<evidence type="ECO:0000256" key="15">
    <source>
        <dbReference type="ARBA" id="ARBA00056016"/>
    </source>
</evidence>
<keyword evidence="5 19" id="KW-0245">EGF-like domain</keyword>
<dbReference type="InParanoid" id="A0A6P6EXK4"/>
<dbReference type="InterPro" id="IPR000742">
    <property type="entry name" value="EGF"/>
</dbReference>
<evidence type="ECO:0000313" key="24">
    <source>
        <dbReference type="Proteomes" id="UP000515203"/>
    </source>
</evidence>
<evidence type="ECO:0000256" key="7">
    <source>
        <dbReference type="ARBA" id="ARBA00022692"/>
    </source>
</evidence>
<dbReference type="InterPro" id="IPR036364">
    <property type="entry name" value="SEA_dom_sf"/>
</dbReference>
<evidence type="ECO:0000256" key="12">
    <source>
        <dbReference type="ARBA" id="ARBA00023157"/>
    </source>
</evidence>
<evidence type="ECO:0000259" key="22">
    <source>
        <dbReference type="PROSITE" id="PS50024"/>
    </source>
</evidence>
<comment type="subcellular location">
    <subcellularLocation>
        <location evidence="16">Photoreceptor inner segment membrane</location>
        <topology evidence="16">Single-pass type I membrane protein</topology>
    </subcellularLocation>
    <subcellularLocation>
        <location evidence="1">Photoreceptor outer segment membrane</location>
        <topology evidence="1">Single-pass type I membrane protein</topology>
    </subcellularLocation>
    <subcellularLocation>
        <location evidence="2">Secreted</location>
        <location evidence="2">Extracellular space</location>
        <location evidence="2">Extracellular matrix</location>
        <location evidence="2">Interphotoreceptor matrix</location>
    </subcellularLocation>
</comment>
<dbReference type="Gene3D" id="3.30.70.960">
    <property type="entry name" value="SEA domain"/>
    <property type="match status" value="1"/>
</dbReference>
<dbReference type="SUPFAM" id="SSF82671">
    <property type="entry name" value="SEA domain"/>
    <property type="match status" value="2"/>
</dbReference>
<evidence type="ECO:0000256" key="8">
    <source>
        <dbReference type="ARBA" id="ARBA00022729"/>
    </source>
</evidence>
<dbReference type="PANTHER" id="PTHR12199">
    <property type="entry name" value="INTERPHOTORECEPTOR MATRIX PROTEOGLYCAN"/>
    <property type="match status" value="1"/>
</dbReference>
<dbReference type="FunFam" id="3.30.70.960:FF:000002">
    <property type="entry name" value="Interphotoreceptor matrix proteoglycan 2"/>
    <property type="match status" value="1"/>
</dbReference>
<keyword evidence="13" id="KW-0325">Glycoprotein</keyword>
<gene>
    <name evidence="25" type="primary">Impg2</name>
</gene>
<accession>A0A6P6EXK4</accession>
<feature type="disulfide bond" evidence="19">
    <location>
        <begin position="1045"/>
        <end position="1062"/>
    </location>
</feature>
<evidence type="ECO:0000256" key="10">
    <source>
        <dbReference type="ARBA" id="ARBA00022989"/>
    </source>
</evidence>
<dbReference type="Pfam" id="PF01390">
    <property type="entry name" value="SEA"/>
    <property type="match status" value="2"/>
</dbReference>
<evidence type="ECO:0000256" key="5">
    <source>
        <dbReference type="ARBA" id="ARBA00022536"/>
    </source>
</evidence>
<evidence type="ECO:0000256" key="17">
    <source>
        <dbReference type="ARBA" id="ARBA00074164"/>
    </source>
</evidence>
<comment type="function">
    <text evidence="15">Chondroitin sulfate- and hyaluronan-binding proteoglycan involved in the organization of interphotoreceptor matrix; may participate in the maturation and maintenance of the light-sensitive photoreceptor outer segment. Binds heparin.</text>
</comment>
<evidence type="ECO:0000256" key="14">
    <source>
        <dbReference type="ARBA" id="ARBA00023273"/>
    </source>
</evidence>
<protein>
    <recommendedName>
        <fullName evidence="17">Interphotoreceptor matrix proteoglycan 2</fullName>
    </recommendedName>
    <alternativeName>
        <fullName evidence="18">Sialoprotein associated with cones and rods proteoglycan</fullName>
    </alternativeName>
</protein>
<feature type="region of interest" description="Disordered" evidence="20">
    <location>
        <begin position="441"/>
        <end position="472"/>
    </location>
</feature>
<feature type="domain" description="SEA" evidence="22">
    <location>
        <begin position="257"/>
        <end position="371"/>
    </location>
</feature>
<dbReference type="PANTHER" id="PTHR12199:SF4">
    <property type="entry name" value="INTERPHOTORECEPTOR MATRIX PROTEOGLYCAN 2"/>
    <property type="match status" value="1"/>
</dbReference>
<dbReference type="CTD" id="50939"/>
<evidence type="ECO:0000259" key="23">
    <source>
        <dbReference type="PROSITE" id="PS50026"/>
    </source>
</evidence>
<dbReference type="GO" id="GO:0005540">
    <property type="term" value="F:hyaluronic acid binding"/>
    <property type="evidence" value="ECO:0007669"/>
    <property type="project" value="TreeGrafter"/>
</dbReference>
<evidence type="ECO:0000256" key="21">
    <source>
        <dbReference type="SAM" id="Phobius"/>
    </source>
</evidence>
<sequence length="1264" mass="139901">MLGLNPLSSTPQCAGIAMIMFPLLGKISLGILIFVWIEGNLSSLTEEIPEPKRAVSFLLPKESMDSSLPAKRKQLLDHREAEKRWLLRRRRSILFPNGVKICPNETVTEAVANHVKYFKLRVCQEAVWEAFRTFWDRLPGSKEYHYWMNLCENEITSVFEMGTNFSQSVEHRSLIMKKLADTKELVSSSCQDQACGLRLSSPVPTGDTSTLQGAVVSVPYPGASSYEGASESSLGTPEESISNEIVNVIEEPTKPAAEQIAEFSIHLLRKQYGQELQDPSSSHHRQLVEEFISEVENAFTGLPGYKDIHVLEFRSPKENGSGIDVHYEVTFNGEAISNTTWDIISLHSNKVENHGLVELDDKPTAAYTIGNFRDYIAEILHQNILVGNSSLNPDPDSLQLIDVRGVLLPANEDLAWNIQSSSLQSTPPSLLDNTLQAEWSSADEPATSKISPLDFSSGPPSTTDRELWPESPLGDLVSPPKLAFPSEVVLSPSSEVLEVSSLTLHSVTPAVLQTGLPVASEERTSGSHLLENGFVSVEELEDFLSVDALPSSSFIQPVPKQTIPPTENSGVSLASSADPISSVTLGLLAEEITVPFGFDSLASEVKDQLEAGHLFPDTSMEKEFIFESGLGSGSGQKVDVMSWPWSETSLKKSTEPLSTSWLKEEDSLLPTEGMDEKLVTENKMDYAGQTIEHSEYTHDKKSTYFAEEELSVEPTRPIFAGSVIRSTPLTFSKHTSEIPNVDYHSVTNTPFLLTAASSDITGQVNAFLTKDVAQTTESSSHESSDSKTSTVKPDLQPVWTIVSESDIASVRTSSLGKLPRDSLASTSQSSDGLWSETSMTQSTKLPPTPSSTPLEDEVIIGVQDISLELDRIGTDYYQPELIQEQSGKVGSYVEMFTNFPSTEMTVLAQPTKGDNLSHAQITGDLVVFFSLRVTNMIFSEDLFNKNSLEYKALEQRFLELLVPYLQSNLTGFQNLEILNFRNGSIVVNSRMKFAKSIPLNVNNAVYMILEDFCTTAYQTMNLAIDKYSLDVESGDEANPCKFQACNEFSECLVNPWSGEAKCRCYPGYQSVDDLPCQSLCDLQPNFCLNDGKCDIMPGHGAICRCRVGENWWYRGEHCEEFVSEPLVIGITIASVAGMLLVCSIVIFFLVRTLQAPHGRRERRRPFSRESDSLSSMENAVKHNPAFDSQMAGGEPYEEPCPQQPFYSSANEDVLGGLSREEIRQMYESSGLSKEEIQERMRILELYANDPEFAAFVREHQMVEL</sequence>
<feature type="domain" description="SEA" evidence="22">
    <location>
        <begin position="923"/>
        <end position="1036"/>
    </location>
</feature>
<feature type="domain" description="EGF-like" evidence="23">
    <location>
        <begin position="1036"/>
        <end position="1077"/>
    </location>
</feature>
<dbReference type="GO" id="GO:0007601">
    <property type="term" value="P:visual perception"/>
    <property type="evidence" value="ECO:0007669"/>
    <property type="project" value="InterPro"/>
</dbReference>
<comment type="caution">
    <text evidence="19">Lacks conserved residue(s) required for the propagation of feature annotation.</text>
</comment>
<keyword evidence="4" id="KW-0272">Extracellular matrix</keyword>
<dbReference type="GO" id="GO:0033165">
    <property type="term" value="C:interphotoreceptor matrix"/>
    <property type="evidence" value="ECO:0007669"/>
    <property type="project" value="UniProtKB-SubCell"/>
</dbReference>
<dbReference type="AlphaFoldDB" id="A0A6P6EXK4"/>
<evidence type="ECO:0000256" key="4">
    <source>
        <dbReference type="ARBA" id="ARBA00022530"/>
    </source>
</evidence>
<organism evidence="24 25">
    <name type="scientific">Octodon degus</name>
    <name type="common">Degu</name>
    <name type="synonym">Sciurus degus</name>
    <dbReference type="NCBI Taxonomy" id="10160"/>
    <lineage>
        <taxon>Eukaryota</taxon>
        <taxon>Metazoa</taxon>
        <taxon>Chordata</taxon>
        <taxon>Craniata</taxon>
        <taxon>Vertebrata</taxon>
        <taxon>Euteleostomi</taxon>
        <taxon>Mammalia</taxon>
        <taxon>Eutheria</taxon>
        <taxon>Euarchontoglires</taxon>
        <taxon>Glires</taxon>
        <taxon>Rodentia</taxon>
        <taxon>Hystricomorpha</taxon>
        <taxon>Octodontidae</taxon>
        <taxon>Octodon</taxon>
    </lineage>
</organism>
<dbReference type="InterPro" id="IPR000082">
    <property type="entry name" value="SEA_dom"/>
</dbReference>
<dbReference type="Proteomes" id="UP000515203">
    <property type="component" value="Unplaced"/>
</dbReference>
<evidence type="ECO:0000256" key="19">
    <source>
        <dbReference type="PROSITE-ProRule" id="PRU00076"/>
    </source>
</evidence>